<protein>
    <submittedName>
        <fullName evidence="2">Uncharacterized protein</fullName>
    </submittedName>
</protein>
<reference evidence="2 3" key="1">
    <citation type="journal article" date="2021" name="Front. Microbiol.">
        <title>Comprehensive Comparative Genomics and Phenotyping of Methylobacterium Species.</title>
        <authorList>
            <person name="Alessa O."/>
            <person name="Ogura Y."/>
            <person name="Fujitani Y."/>
            <person name="Takami H."/>
            <person name="Hayashi T."/>
            <person name="Sahin N."/>
            <person name="Tani A."/>
        </authorList>
    </citation>
    <scope>NUCLEOTIDE SEQUENCE [LARGE SCALE GENOMIC DNA]</scope>
    <source>
        <strain evidence="2 3">DSM 23679</strain>
    </source>
</reference>
<comment type="caution">
    <text evidence="2">The sequence shown here is derived from an EMBL/GenBank/DDBJ whole genome shotgun (WGS) entry which is preliminary data.</text>
</comment>
<gene>
    <name evidence="2" type="ORF">AFCDBAGC_1134</name>
</gene>
<proteinExistence type="predicted"/>
<name>A0ABQ4QEF5_9HYPH</name>
<dbReference type="Proteomes" id="UP001055117">
    <property type="component" value="Unassembled WGS sequence"/>
</dbReference>
<feature type="compositionally biased region" description="Low complexity" evidence="1">
    <location>
        <begin position="152"/>
        <end position="166"/>
    </location>
</feature>
<accession>A0ABQ4QEF5</accession>
<evidence type="ECO:0000313" key="3">
    <source>
        <dbReference type="Proteomes" id="UP001055117"/>
    </source>
</evidence>
<evidence type="ECO:0000256" key="1">
    <source>
        <dbReference type="SAM" id="MobiDB-lite"/>
    </source>
</evidence>
<dbReference type="RefSeq" id="WP_238271330.1">
    <property type="nucleotide sequence ID" value="NZ_BPQG01000011.1"/>
</dbReference>
<keyword evidence="3" id="KW-1185">Reference proteome</keyword>
<evidence type="ECO:0000313" key="2">
    <source>
        <dbReference type="EMBL" id="GJD43282.1"/>
    </source>
</evidence>
<organism evidence="2 3">
    <name type="scientific">Methylobacterium cerastii</name>
    <dbReference type="NCBI Taxonomy" id="932741"/>
    <lineage>
        <taxon>Bacteria</taxon>
        <taxon>Pseudomonadati</taxon>
        <taxon>Pseudomonadota</taxon>
        <taxon>Alphaproteobacteria</taxon>
        <taxon>Hyphomicrobiales</taxon>
        <taxon>Methylobacteriaceae</taxon>
        <taxon>Methylobacterium</taxon>
    </lineage>
</organism>
<feature type="region of interest" description="Disordered" evidence="1">
    <location>
        <begin position="142"/>
        <end position="173"/>
    </location>
</feature>
<sequence>MRPATLHEVAVRIREDGDWDHHSREFLDAFYALDGRIERQTAMIADDPGLVGVPRADAYLGAMGEHLARRWGLPIPAWVREDARYLTTAWFLPDEPNLRDYLLCASPVAFRVRLIFTGPDPLQRARFPYHRGVRTLPFDYPPPDLTPSRRCAAAPAHGSPPGSSPGSRGGNAR</sequence>
<dbReference type="EMBL" id="BPQG01000011">
    <property type="protein sequence ID" value="GJD43282.1"/>
    <property type="molecule type" value="Genomic_DNA"/>
</dbReference>